<evidence type="ECO:0000256" key="1">
    <source>
        <dbReference type="ARBA" id="ARBA00022576"/>
    </source>
</evidence>
<feature type="binding site" evidence="5">
    <location>
        <begin position="102"/>
        <end position="103"/>
    </location>
    <ligand>
        <name>pyridoxal 5'-phosphate</name>
        <dbReference type="ChEBI" id="CHEBI:597326"/>
    </ligand>
</feature>
<feature type="binding site" evidence="5">
    <location>
        <position position="135"/>
    </location>
    <ligand>
        <name>pyridoxal 5'-phosphate</name>
        <dbReference type="ChEBI" id="CHEBI:597326"/>
    </ligand>
</feature>
<comment type="catalytic activity">
    <reaction evidence="5">
        <text>N(2)-acetyl-L-ornithine + 2-oxoglutarate = N-acetyl-L-glutamate 5-semialdehyde + L-glutamate</text>
        <dbReference type="Rhea" id="RHEA:18049"/>
        <dbReference type="ChEBI" id="CHEBI:16810"/>
        <dbReference type="ChEBI" id="CHEBI:29123"/>
        <dbReference type="ChEBI" id="CHEBI:29985"/>
        <dbReference type="ChEBI" id="CHEBI:57805"/>
        <dbReference type="EC" id="2.6.1.11"/>
    </reaction>
</comment>
<dbReference type="Pfam" id="PF00202">
    <property type="entry name" value="Aminotran_3"/>
    <property type="match status" value="1"/>
</dbReference>
<evidence type="ECO:0000313" key="6">
    <source>
        <dbReference type="EMBL" id="HIX65893.1"/>
    </source>
</evidence>
<sequence length="397" mass="42048">MRLMEEEKQYLAGTYGRFSLEAVSGRGAICQGADGREYVDFTSGIGVNALGFCDPDWAAAVAKQAATLQHTSNLYYTRPMVELAKRLCQRTFAKKVFFCNSGAEANEGIIKAARKYGGDHYGPGRKVILCLENSFHGRTVTTLAATGQEVFHKHFFPFPAGFRFLKAGDLEGLRLALESPEVCGLLVELIQGEGGVVPLEKGYVQAAWQLCQERDVLFMVDEVQTGVGRTGKLLCSEQYGITPDLASLAKGLGGGLPLGAVLLGEKCADTLGPGDHGSTFGGNPVACAGGCVVLDKLDEGLLAQVERMGAYLTQQLLAMPRVASVEGLGMMLGITLQEGISGQLAAACLEAGVMVLTAKEKLRLLPPLTLTKAEADLGLERMAKALSGVAPAGTRAR</sequence>
<dbReference type="InterPro" id="IPR005814">
    <property type="entry name" value="Aminotrans_3"/>
</dbReference>
<dbReference type="GO" id="GO:0005737">
    <property type="term" value="C:cytoplasm"/>
    <property type="evidence" value="ECO:0007669"/>
    <property type="project" value="UniProtKB-SubCell"/>
</dbReference>
<comment type="cofactor">
    <cofactor evidence="5">
        <name>pyridoxal 5'-phosphate</name>
        <dbReference type="ChEBI" id="CHEBI:597326"/>
    </cofactor>
    <text evidence="5">Binds 1 pyridoxal phosphate per subunit.</text>
</comment>
<evidence type="ECO:0000256" key="4">
    <source>
        <dbReference type="ARBA" id="ARBA00022898"/>
    </source>
</evidence>
<feature type="binding site" evidence="5">
    <location>
        <position position="278"/>
    </location>
    <ligand>
        <name>N(2)-acetyl-L-ornithine</name>
        <dbReference type="ChEBI" id="CHEBI:57805"/>
    </ligand>
</feature>
<dbReference type="GO" id="GO:0003992">
    <property type="term" value="F:N2-acetyl-L-ornithine:2-oxoglutarate 5-aminotransferase activity"/>
    <property type="evidence" value="ECO:0007669"/>
    <property type="project" value="UniProtKB-UniRule"/>
</dbReference>
<keyword evidence="5" id="KW-0055">Arginine biosynthesis</keyword>
<evidence type="ECO:0000256" key="5">
    <source>
        <dbReference type="HAMAP-Rule" id="MF_01107"/>
    </source>
</evidence>
<dbReference type="PANTHER" id="PTHR11986:SF79">
    <property type="entry name" value="ACETYLORNITHINE AMINOTRANSFERASE, MITOCHONDRIAL"/>
    <property type="match status" value="1"/>
</dbReference>
<keyword evidence="4 5" id="KW-0663">Pyridoxal phosphate</keyword>
<comment type="subunit">
    <text evidence="5">Homodimer.</text>
</comment>
<gene>
    <name evidence="5" type="primary">argD</name>
    <name evidence="6" type="ORF">H9736_06540</name>
</gene>
<reference evidence="6" key="2">
    <citation type="submission" date="2021-04" db="EMBL/GenBank/DDBJ databases">
        <authorList>
            <person name="Gilroy R."/>
        </authorList>
    </citation>
    <scope>NUCLEOTIDE SEQUENCE</scope>
    <source>
        <strain evidence="6">CHK188-5543</strain>
    </source>
</reference>
<dbReference type="SUPFAM" id="SSF53383">
    <property type="entry name" value="PLP-dependent transferases"/>
    <property type="match status" value="1"/>
</dbReference>
<reference evidence="6" key="1">
    <citation type="journal article" date="2021" name="PeerJ">
        <title>Extensive microbial diversity within the chicken gut microbiome revealed by metagenomics and culture.</title>
        <authorList>
            <person name="Gilroy R."/>
            <person name="Ravi A."/>
            <person name="Getino M."/>
            <person name="Pursley I."/>
            <person name="Horton D.L."/>
            <person name="Alikhan N.F."/>
            <person name="Baker D."/>
            <person name="Gharbi K."/>
            <person name="Hall N."/>
            <person name="Watson M."/>
            <person name="Adriaenssens E.M."/>
            <person name="Foster-Nyarko E."/>
            <person name="Jarju S."/>
            <person name="Secka A."/>
            <person name="Antonio M."/>
            <person name="Oren A."/>
            <person name="Chaudhuri R.R."/>
            <person name="La Ragione R."/>
            <person name="Hildebrand F."/>
            <person name="Pallen M.J."/>
        </authorList>
    </citation>
    <scope>NUCLEOTIDE SEQUENCE</scope>
    <source>
        <strain evidence="6">CHK188-5543</strain>
    </source>
</reference>
<comment type="similarity">
    <text evidence="5">Belongs to the class-III pyridoxal-phosphate-dependent aminotransferase family. ArgD subfamily.</text>
</comment>
<feature type="modified residue" description="N6-(pyridoxal phosphate)lysine" evidence="5">
    <location>
        <position position="250"/>
    </location>
</feature>
<evidence type="ECO:0000313" key="7">
    <source>
        <dbReference type="Proteomes" id="UP000886800"/>
    </source>
</evidence>
<dbReference type="FunFam" id="3.40.640.10:FF:000004">
    <property type="entry name" value="Acetylornithine aminotransferase"/>
    <property type="match status" value="1"/>
</dbReference>
<dbReference type="GO" id="GO:0042802">
    <property type="term" value="F:identical protein binding"/>
    <property type="evidence" value="ECO:0007669"/>
    <property type="project" value="TreeGrafter"/>
</dbReference>
<dbReference type="GO" id="GO:0006526">
    <property type="term" value="P:L-arginine biosynthetic process"/>
    <property type="evidence" value="ECO:0007669"/>
    <property type="project" value="UniProtKB-UniRule"/>
</dbReference>
<dbReference type="EMBL" id="DXES01000144">
    <property type="protein sequence ID" value="HIX65893.1"/>
    <property type="molecule type" value="Genomic_DNA"/>
</dbReference>
<protein>
    <recommendedName>
        <fullName evidence="5">Acetylornithine aminotransferase</fullName>
        <shortName evidence="5">ACOAT</shortName>
        <ecNumber evidence="5">2.6.1.11</ecNumber>
    </recommendedName>
</protein>
<dbReference type="InterPro" id="IPR004636">
    <property type="entry name" value="AcOrn/SuccOrn_fam"/>
</dbReference>
<feature type="binding site" evidence="5">
    <location>
        <begin position="221"/>
        <end position="224"/>
    </location>
    <ligand>
        <name>pyridoxal 5'-phosphate</name>
        <dbReference type="ChEBI" id="CHEBI:597326"/>
    </ligand>
</feature>
<dbReference type="InterPro" id="IPR050103">
    <property type="entry name" value="Class-III_PLP-dep_AT"/>
</dbReference>
<dbReference type="InterPro" id="IPR015421">
    <property type="entry name" value="PyrdxlP-dep_Trfase_major"/>
</dbReference>
<proteinExistence type="inferred from homology"/>
<dbReference type="Proteomes" id="UP000886800">
    <property type="component" value="Unassembled WGS sequence"/>
</dbReference>
<comment type="caution">
    <text evidence="6">The sequence shown here is derived from an EMBL/GenBank/DDBJ whole genome shotgun (WGS) entry which is preliminary data.</text>
</comment>
<dbReference type="CDD" id="cd00610">
    <property type="entry name" value="OAT_like"/>
    <property type="match status" value="1"/>
</dbReference>
<name>A0A9D2B7L3_9FIRM</name>
<evidence type="ECO:0000256" key="2">
    <source>
        <dbReference type="ARBA" id="ARBA00022605"/>
    </source>
</evidence>
<dbReference type="AlphaFoldDB" id="A0A9D2B7L3"/>
<feature type="binding site" evidence="5">
    <location>
        <position position="138"/>
    </location>
    <ligand>
        <name>N(2)-acetyl-L-ornithine</name>
        <dbReference type="ChEBI" id="CHEBI:57805"/>
    </ligand>
</feature>
<dbReference type="GO" id="GO:0030170">
    <property type="term" value="F:pyridoxal phosphate binding"/>
    <property type="evidence" value="ECO:0007669"/>
    <property type="project" value="InterPro"/>
</dbReference>
<dbReference type="InterPro" id="IPR015422">
    <property type="entry name" value="PyrdxlP-dep_Trfase_small"/>
</dbReference>
<dbReference type="PIRSF" id="PIRSF000521">
    <property type="entry name" value="Transaminase_4ab_Lys_Orn"/>
    <property type="match status" value="1"/>
</dbReference>
<keyword evidence="1 5" id="KW-0032">Aminotransferase</keyword>
<accession>A0A9D2B7L3</accession>
<comment type="miscellaneous">
    <text evidence="5">May also have succinyldiaminopimelate aminotransferase activity, thus carrying out the corresponding step in lysine biosynthesis.</text>
</comment>
<evidence type="ECO:0000256" key="3">
    <source>
        <dbReference type="ARBA" id="ARBA00022679"/>
    </source>
</evidence>
<dbReference type="HAMAP" id="MF_01107">
    <property type="entry name" value="ArgD_aminotrans_3"/>
    <property type="match status" value="1"/>
</dbReference>
<keyword evidence="3 5" id="KW-0808">Transferase</keyword>
<dbReference type="InterPro" id="IPR015424">
    <property type="entry name" value="PyrdxlP-dep_Trfase"/>
</dbReference>
<dbReference type="Gene3D" id="3.40.640.10">
    <property type="entry name" value="Type I PLP-dependent aspartate aminotransferase-like (Major domain)"/>
    <property type="match status" value="1"/>
</dbReference>
<dbReference type="Gene3D" id="3.90.1150.10">
    <property type="entry name" value="Aspartate Aminotransferase, domain 1"/>
    <property type="match status" value="1"/>
</dbReference>
<dbReference type="InterPro" id="IPR049704">
    <property type="entry name" value="Aminotrans_3_PPA_site"/>
</dbReference>
<keyword evidence="2 5" id="KW-0028">Amino-acid biosynthesis</keyword>
<dbReference type="NCBIfam" id="NF002325">
    <property type="entry name" value="PRK01278.1"/>
    <property type="match status" value="1"/>
</dbReference>
<keyword evidence="5" id="KW-0963">Cytoplasm</keyword>
<dbReference type="EC" id="2.6.1.11" evidence="5"/>
<organism evidence="6 7">
    <name type="scientific">Candidatus Anaerotruncus excrementipullorum</name>
    <dbReference type="NCBI Taxonomy" id="2838465"/>
    <lineage>
        <taxon>Bacteria</taxon>
        <taxon>Bacillati</taxon>
        <taxon>Bacillota</taxon>
        <taxon>Clostridia</taxon>
        <taxon>Eubacteriales</taxon>
        <taxon>Oscillospiraceae</taxon>
        <taxon>Anaerotruncus</taxon>
    </lineage>
</organism>
<feature type="binding site" evidence="5">
    <location>
        <position position="279"/>
    </location>
    <ligand>
        <name>pyridoxal 5'-phosphate</name>
        <dbReference type="ChEBI" id="CHEBI:597326"/>
    </ligand>
</feature>
<dbReference type="PROSITE" id="PS00600">
    <property type="entry name" value="AA_TRANSFER_CLASS_3"/>
    <property type="match status" value="1"/>
</dbReference>
<dbReference type="PANTHER" id="PTHR11986">
    <property type="entry name" value="AMINOTRANSFERASE CLASS III"/>
    <property type="match status" value="1"/>
</dbReference>
<comment type="subcellular location">
    <subcellularLocation>
        <location evidence="5">Cytoplasm</location>
    </subcellularLocation>
</comment>
<comment type="pathway">
    <text evidence="5">Amino-acid biosynthesis; L-arginine biosynthesis; N(2)-acetyl-L-ornithine from L-glutamate: step 4/4.</text>
</comment>